<dbReference type="Proteomes" id="UP000237105">
    <property type="component" value="Unassembled WGS sequence"/>
</dbReference>
<accession>A0A2P5CZP5</accession>
<reference evidence="2" key="1">
    <citation type="submission" date="2016-06" db="EMBL/GenBank/DDBJ databases">
        <title>Parallel loss of symbiosis genes in relatives of nitrogen-fixing non-legume Parasponia.</title>
        <authorList>
            <person name="Van Velzen R."/>
            <person name="Holmer R."/>
            <person name="Bu F."/>
            <person name="Rutten L."/>
            <person name="Van Zeijl A."/>
            <person name="Liu W."/>
            <person name="Santuari L."/>
            <person name="Cao Q."/>
            <person name="Sharma T."/>
            <person name="Shen D."/>
            <person name="Roswanjaya Y."/>
            <person name="Wardhani T."/>
            <person name="Kalhor M.S."/>
            <person name="Jansen J."/>
            <person name="Van den Hoogen J."/>
            <person name="Gungor B."/>
            <person name="Hartog M."/>
            <person name="Hontelez J."/>
            <person name="Verver J."/>
            <person name="Yang W.-C."/>
            <person name="Schijlen E."/>
            <person name="Repin R."/>
            <person name="Schilthuizen M."/>
            <person name="Schranz E."/>
            <person name="Heidstra R."/>
            <person name="Miyata K."/>
            <person name="Fedorova E."/>
            <person name="Kohlen W."/>
            <person name="Bisseling T."/>
            <person name="Smit S."/>
            <person name="Geurts R."/>
        </authorList>
    </citation>
    <scope>NUCLEOTIDE SEQUENCE [LARGE SCALE GENOMIC DNA]</scope>
    <source>
        <strain evidence="2">cv. WU1-14</strain>
    </source>
</reference>
<protein>
    <submittedName>
        <fullName evidence="1">Uncharacterized protein</fullName>
    </submittedName>
</protein>
<keyword evidence="2" id="KW-1185">Reference proteome</keyword>
<gene>
    <name evidence="1" type="ORF">PanWU01x14_109360</name>
</gene>
<sequence length="60" mass="7112">MLKIVTRRVEPDRFHGEMLAKSMLASENSLRLLCVTNGEWDVIRRRERRHMDRLASSCQL</sequence>
<organism evidence="1 2">
    <name type="scientific">Parasponia andersonii</name>
    <name type="common">Sponia andersonii</name>
    <dbReference type="NCBI Taxonomy" id="3476"/>
    <lineage>
        <taxon>Eukaryota</taxon>
        <taxon>Viridiplantae</taxon>
        <taxon>Streptophyta</taxon>
        <taxon>Embryophyta</taxon>
        <taxon>Tracheophyta</taxon>
        <taxon>Spermatophyta</taxon>
        <taxon>Magnoliopsida</taxon>
        <taxon>eudicotyledons</taxon>
        <taxon>Gunneridae</taxon>
        <taxon>Pentapetalae</taxon>
        <taxon>rosids</taxon>
        <taxon>fabids</taxon>
        <taxon>Rosales</taxon>
        <taxon>Cannabaceae</taxon>
        <taxon>Parasponia</taxon>
    </lineage>
</organism>
<dbReference type="EMBL" id="JXTB01000079">
    <property type="protein sequence ID" value="PON66514.1"/>
    <property type="molecule type" value="Genomic_DNA"/>
</dbReference>
<evidence type="ECO:0000313" key="1">
    <source>
        <dbReference type="EMBL" id="PON66514.1"/>
    </source>
</evidence>
<proteinExistence type="predicted"/>
<dbReference type="AlphaFoldDB" id="A0A2P5CZP5"/>
<name>A0A2P5CZP5_PARAD</name>
<evidence type="ECO:0000313" key="2">
    <source>
        <dbReference type="Proteomes" id="UP000237105"/>
    </source>
</evidence>
<comment type="caution">
    <text evidence="1">The sequence shown here is derived from an EMBL/GenBank/DDBJ whole genome shotgun (WGS) entry which is preliminary data.</text>
</comment>